<evidence type="ECO:0000256" key="3">
    <source>
        <dbReference type="ARBA" id="ARBA00022525"/>
    </source>
</evidence>
<evidence type="ECO:0000313" key="11">
    <source>
        <dbReference type="Proteomes" id="UP000824782"/>
    </source>
</evidence>
<dbReference type="Proteomes" id="UP000824782">
    <property type="component" value="Unassembled WGS sequence"/>
</dbReference>
<evidence type="ECO:0000256" key="2">
    <source>
        <dbReference type="ARBA" id="ARBA00006656"/>
    </source>
</evidence>
<comment type="similarity">
    <text evidence="2 8">Belongs to the TGF-beta family.</text>
</comment>
<name>A0AAV6Z538_ENGPU</name>
<keyword evidence="4" id="KW-0732">Signal</keyword>
<sequence>MLELYSRVAAPDGSTKAPGILEGNVVRSFENKVISEAGSSFFFFNISSMGSKERMLKAELRVFKWKPLGVPPKYHFCRVDVYELLDSAARPWRGNLITSRLLPLQAQGWEMFNVTQTVSGWVGDDTTNHGFLITFTLPSGSFLDADISGLSKQKLDSKRSYLVLFSDDGRRGIPNPYMLPPNVKETEHYIDDPISILIGISLSPADNSSPGTYRSRRTRELHLDGYPTCQRKPLYVDFEDIGWAGWIISPKGYNAYHCKGTCIFPMGQGLGATNHATVQSIVHALKLNKDISTPCCVPDRLNSINLLYFDDEENVVLKQYDDMVAMSCGCH</sequence>
<keyword evidence="7" id="KW-0325">Glycoprotein</keyword>
<evidence type="ECO:0000256" key="5">
    <source>
        <dbReference type="ARBA" id="ARBA00023030"/>
    </source>
</evidence>
<dbReference type="GO" id="GO:0005615">
    <property type="term" value="C:extracellular space"/>
    <property type="evidence" value="ECO:0007669"/>
    <property type="project" value="TreeGrafter"/>
</dbReference>
<dbReference type="Gene3D" id="2.10.90.10">
    <property type="entry name" value="Cystine-knot cytokines"/>
    <property type="match status" value="1"/>
</dbReference>
<reference evidence="10" key="1">
    <citation type="thesis" date="2020" institute="ProQuest LLC" country="789 East Eisenhower Parkway, Ann Arbor, MI, USA">
        <title>Comparative Genomics and Chromosome Evolution.</title>
        <authorList>
            <person name="Mudd A.B."/>
        </authorList>
    </citation>
    <scope>NUCLEOTIDE SEQUENCE</scope>
    <source>
        <strain evidence="10">237g6f4</strain>
        <tissue evidence="10">Blood</tissue>
    </source>
</reference>
<comment type="caution">
    <text evidence="10">The sequence shown here is derived from an EMBL/GenBank/DDBJ whole genome shotgun (WGS) entry which is preliminary data.</text>
</comment>
<dbReference type="SMART" id="SM00204">
    <property type="entry name" value="TGFB"/>
    <property type="match status" value="1"/>
</dbReference>
<dbReference type="GO" id="GO:0005125">
    <property type="term" value="F:cytokine activity"/>
    <property type="evidence" value="ECO:0007669"/>
    <property type="project" value="TreeGrafter"/>
</dbReference>
<dbReference type="FunFam" id="2.10.90.10:FF:000001">
    <property type="entry name" value="Bone morphogenetic protein 4"/>
    <property type="match status" value="1"/>
</dbReference>
<accession>A0AAV6Z538</accession>
<dbReference type="InterPro" id="IPR029034">
    <property type="entry name" value="Cystine-knot_cytokine"/>
</dbReference>
<dbReference type="InterPro" id="IPR015615">
    <property type="entry name" value="TGF-beta-rel"/>
</dbReference>
<dbReference type="PANTHER" id="PTHR11848">
    <property type="entry name" value="TGF-BETA FAMILY"/>
    <property type="match status" value="1"/>
</dbReference>
<dbReference type="CDD" id="cd13765">
    <property type="entry name" value="TGF_beta_ADMP"/>
    <property type="match status" value="1"/>
</dbReference>
<dbReference type="AlphaFoldDB" id="A0AAV6Z538"/>
<keyword evidence="3" id="KW-0964">Secreted</keyword>
<dbReference type="GO" id="GO:0008083">
    <property type="term" value="F:growth factor activity"/>
    <property type="evidence" value="ECO:0007669"/>
    <property type="project" value="UniProtKB-KW"/>
</dbReference>
<dbReference type="Pfam" id="PF00019">
    <property type="entry name" value="TGF_beta"/>
    <property type="match status" value="1"/>
</dbReference>
<evidence type="ECO:0000256" key="1">
    <source>
        <dbReference type="ARBA" id="ARBA00004613"/>
    </source>
</evidence>
<dbReference type="SUPFAM" id="SSF57501">
    <property type="entry name" value="Cystine-knot cytokines"/>
    <property type="match status" value="1"/>
</dbReference>
<protein>
    <recommendedName>
        <fullName evidence="9">TGF-beta family profile domain-containing protein</fullName>
    </recommendedName>
</protein>
<evidence type="ECO:0000256" key="8">
    <source>
        <dbReference type="RuleBase" id="RU000354"/>
    </source>
</evidence>
<keyword evidence="5 8" id="KW-0339">Growth factor</keyword>
<keyword evidence="6" id="KW-1015">Disulfide bond</keyword>
<evidence type="ECO:0000259" key="9">
    <source>
        <dbReference type="PROSITE" id="PS51362"/>
    </source>
</evidence>
<dbReference type="Gene3D" id="2.60.120.970">
    <property type="match status" value="1"/>
</dbReference>
<evidence type="ECO:0000256" key="6">
    <source>
        <dbReference type="ARBA" id="ARBA00023157"/>
    </source>
</evidence>
<evidence type="ECO:0000313" key="10">
    <source>
        <dbReference type="EMBL" id="KAG8544594.1"/>
    </source>
</evidence>
<dbReference type="InterPro" id="IPR001111">
    <property type="entry name" value="TGF-b_propeptide"/>
</dbReference>
<feature type="domain" description="TGF-beta family profile" evidence="9">
    <location>
        <begin position="214"/>
        <end position="331"/>
    </location>
</feature>
<dbReference type="PANTHER" id="PTHR11848:SF277">
    <property type="entry name" value="TGF-BETA FAMILY PROFILE DOMAIN-CONTAINING PROTEIN"/>
    <property type="match status" value="1"/>
</dbReference>
<gene>
    <name evidence="10" type="ORF">GDO81_022208</name>
</gene>
<dbReference type="PROSITE" id="PS00250">
    <property type="entry name" value="TGF_BETA_1"/>
    <property type="match status" value="1"/>
</dbReference>
<organism evidence="10 11">
    <name type="scientific">Engystomops pustulosus</name>
    <name type="common">Tungara frog</name>
    <name type="synonym">Physalaemus pustulosus</name>
    <dbReference type="NCBI Taxonomy" id="76066"/>
    <lineage>
        <taxon>Eukaryota</taxon>
        <taxon>Metazoa</taxon>
        <taxon>Chordata</taxon>
        <taxon>Craniata</taxon>
        <taxon>Vertebrata</taxon>
        <taxon>Euteleostomi</taxon>
        <taxon>Amphibia</taxon>
        <taxon>Batrachia</taxon>
        <taxon>Anura</taxon>
        <taxon>Neobatrachia</taxon>
        <taxon>Hyloidea</taxon>
        <taxon>Leptodactylidae</taxon>
        <taxon>Leiuperinae</taxon>
        <taxon>Engystomops</taxon>
    </lineage>
</organism>
<dbReference type="PROSITE" id="PS51362">
    <property type="entry name" value="TGF_BETA_2"/>
    <property type="match status" value="1"/>
</dbReference>
<evidence type="ECO:0000256" key="7">
    <source>
        <dbReference type="ARBA" id="ARBA00023180"/>
    </source>
</evidence>
<comment type="subcellular location">
    <subcellularLocation>
        <location evidence="1">Secreted</location>
    </subcellularLocation>
</comment>
<keyword evidence="11" id="KW-1185">Reference proteome</keyword>
<proteinExistence type="inferred from homology"/>
<evidence type="ECO:0000256" key="4">
    <source>
        <dbReference type="ARBA" id="ARBA00022729"/>
    </source>
</evidence>
<dbReference type="EMBL" id="WNYA01002142">
    <property type="protein sequence ID" value="KAG8544594.1"/>
    <property type="molecule type" value="Genomic_DNA"/>
</dbReference>
<dbReference type="InterPro" id="IPR001839">
    <property type="entry name" value="TGF-b_C"/>
</dbReference>
<dbReference type="InterPro" id="IPR017948">
    <property type="entry name" value="TGFb_CS"/>
</dbReference>
<dbReference type="Pfam" id="PF00688">
    <property type="entry name" value="TGFb_propeptide"/>
    <property type="match status" value="1"/>
</dbReference>